<feature type="region of interest" description="Disordered" evidence="1">
    <location>
        <begin position="294"/>
        <end position="412"/>
    </location>
</feature>
<proteinExistence type="predicted"/>
<feature type="compositionally biased region" description="Pro residues" evidence="1">
    <location>
        <begin position="34"/>
        <end position="44"/>
    </location>
</feature>
<dbReference type="AlphaFoldDB" id="K0RN45"/>
<feature type="region of interest" description="Disordered" evidence="1">
    <location>
        <begin position="1"/>
        <end position="252"/>
    </location>
</feature>
<name>K0RN45_THAOC</name>
<protein>
    <submittedName>
        <fullName evidence="2">Uncharacterized protein</fullName>
    </submittedName>
</protein>
<feature type="compositionally biased region" description="Basic residues" evidence="1">
    <location>
        <begin position="348"/>
        <end position="361"/>
    </location>
</feature>
<feature type="compositionally biased region" description="Basic and acidic residues" evidence="1">
    <location>
        <begin position="117"/>
        <end position="146"/>
    </location>
</feature>
<reference evidence="2 3" key="1">
    <citation type="journal article" date="2012" name="Genome Biol.">
        <title>Genome and low-iron response of an oceanic diatom adapted to chronic iron limitation.</title>
        <authorList>
            <person name="Lommer M."/>
            <person name="Specht M."/>
            <person name="Roy A.S."/>
            <person name="Kraemer L."/>
            <person name="Andreson R."/>
            <person name="Gutowska M.A."/>
            <person name="Wolf J."/>
            <person name="Bergner S.V."/>
            <person name="Schilhabel M.B."/>
            <person name="Klostermeier U.C."/>
            <person name="Beiko R.G."/>
            <person name="Rosenstiel P."/>
            <person name="Hippler M."/>
            <person name="Laroche J."/>
        </authorList>
    </citation>
    <scope>NUCLEOTIDE SEQUENCE [LARGE SCALE GENOMIC DNA]</scope>
    <source>
        <strain evidence="2 3">CCMP1005</strain>
    </source>
</reference>
<gene>
    <name evidence="2" type="ORF">THAOC_30727</name>
</gene>
<feature type="compositionally biased region" description="Basic and acidic residues" evidence="1">
    <location>
        <begin position="362"/>
        <end position="372"/>
    </location>
</feature>
<feature type="compositionally biased region" description="Low complexity" evidence="1">
    <location>
        <begin position="59"/>
        <end position="70"/>
    </location>
</feature>
<feature type="non-terminal residue" evidence="2">
    <location>
        <position position="1"/>
    </location>
</feature>
<feature type="compositionally biased region" description="Basic and acidic residues" evidence="1">
    <location>
        <begin position="1"/>
        <end position="14"/>
    </location>
</feature>
<dbReference type="EMBL" id="AGNL01044003">
    <property type="protein sequence ID" value="EJK50321.1"/>
    <property type="molecule type" value="Genomic_DNA"/>
</dbReference>
<feature type="compositionally biased region" description="Low complexity" evidence="1">
    <location>
        <begin position="149"/>
        <end position="161"/>
    </location>
</feature>
<accession>K0RN45</accession>
<dbReference type="OMA" id="XAALPEA"/>
<dbReference type="Proteomes" id="UP000266841">
    <property type="component" value="Unassembled WGS sequence"/>
</dbReference>
<feature type="compositionally biased region" description="Basic and acidic residues" evidence="1">
    <location>
        <begin position="199"/>
        <end position="216"/>
    </location>
</feature>
<sequence length="412" mass="43124">GRPRGTPERHHDGRPAPPSARPPHPQKEDRRLRPPPPAAPPGLPRLPHGRLAVLPPGTRAPGPVGPPLARRVGRRRAGVRGGGGEAGLAAGQDDGGGGQDNHGEQEGDVEGPGEGQARGRAEAGRRGEVRGRRGAEGRRTGPEKETGTGPRPAGGVAVHAGAAGGGRCRRGSRGVQRGLGRRRTRDGHGQPPHRSGRRGAHDRQRDGGQGPKEESRTALASIRQGTVQSPPERLVGDLLRTPPHEAGRPAVPPVLPAVRAQVLLRHRVPPVLVPDRRRRHVRRGGQGRELPAVVPVRRTPPPRGTADGPPGRLRAHGQALLRPGCEHGPAGRREAPGDTGGNRGPVRGPRRGPRAVHGRGRGRLEGARDAVPEHGPAGEAGDAPVRPPPGPRLGLSRGRPVAVRAEHVRDVP</sequence>
<organism evidence="2 3">
    <name type="scientific">Thalassiosira oceanica</name>
    <name type="common">Marine diatom</name>
    <dbReference type="NCBI Taxonomy" id="159749"/>
    <lineage>
        <taxon>Eukaryota</taxon>
        <taxon>Sar</taxon>
        <taxon>Stramenopiles</taxon>
        <taxon>Ochrophyta</taxon>
        <taxon>Bacillariophyta</taxon>
        <taxon>Coscinodiscophyceae</taxon>
        <taxon>Thalassiosirophycidae</taxon>
        <taxon>Thalassiosirales</taxon>
        <taxon>Thalassiosiraceae</taxon>
        <taxon>Thalassiosira</taxon>
    </lineage>
</organism>
<evidence type="ECO:0000256" key="1">
    <source>
        <dbReference type="SAM" id="MobiDB-lite"/>
    </source>
</evidence>
<evidence type="ECO:0000313" key="2">
    <source>
        <dbReference type="EMBL" id="EJK50321.1"/>
    </source>
</evidence>
<feature type="compositionally biased region" description="Low complexity" evidence="1">
    <location>
        <begin position="392"/>
        <end position="401"/>
    </location>
</feature>
<keyword evidence="3" id="KW-1185">Reference proteome</keyword>
<evidence type="ECO:0000313" key="3">
    <source>
        <dbReference type="Proteomes" id="UP000266841"/>
    </source>
</evidence>
<comment type="caution">
    <text evidence="2">The sequence shown here is derived from an EMBL/GenBank/DDBJ whole genome shotgun (WGS) entry which is preliminary data.</text>
</comment>